<name>A0A5N6V9C4_ASPTM</name>
<evidence type="ECO:0000256" key="4">
    <source>
        <dbReference type="ARBA" id="ARBA00022723"/>
    </source>
</evidence>
<feature type="transmembrane region" description="Helical" evidence="10">
    <location>
        <begin position="20"/>
        <end position="37"/>
    </location>
</feature>
<keyword evidence="5 9" id="KW-0560">Oxidoreductase</keyword>
<dbReference type="GO" id="GO:0020037">
    <property type="term" value="F:heme binding"/>
    <property type="evidence" value="ECO:0007669"/>
    <property type="project" value="InterPro"/>
</dbReference>
<dbReference type="PANTHER" id="PTHR46300">
    <property type="entry name" value="P450, PUTATIVE (EUROFUNG)-RELATED-RELATED"/>
    <property type="match status" value="1"/>
</dbReference>
<organism evidence="11 12">
    <name type="scientific">Aspergillus tamarii</name>
    <dbReference type="NCBI Taxonomy" id="41984"/>
    <lineage>
        <taxon>Eukaryota</taxon>
        <taxon>Fungi</taxon>
        <taxon>Dikarya</taxon>
        <taxon>Ascomycota</taxon>
        <taxon>Pezizomycotina</taxon>
        <taxon>Eurotiomycetes</taxon>
        <taxon>Eurotiomycetidae</taxon>
        <taxon>Eurotiales</taxon>
        <taxon>Aspergillaceae</taxon>
        <taxon>Aspergillus</taxon>
        <taxon>Aspergillus subgen. Circumdati</taxon>
    </lineage>
</organism>
<proteinExistence type="inferred from homology"/>
<evidence type="ECO:0000256" key="3">
    <source>
        <dbReference type="ARBA" id="ARBA00022617"/>
    </source>
</evidence>
<evidence type="ECO:0000313" key="12">
    <source>
        <dbReference type="Proteomes" id="UP000326950"/>
    </source>
</evidence>
<keyword evidence="10" id="KW-1133">Transmembrane helix</keyword>
<keyword evidence="4 8" id="KW-0479">Metal-binding</keyword>
<dbReference type="CDD" id="cd11065">
    <property type="entry name" value="CYP64-like"/>
    <property type="match status" value="1"/>
</dbReference>
<evidence type="ECO:0000256" key="8">
    <source>
        <dbReference type="PIRSR" id="PIRSR602401-1"/>
    </source>
</evidence>
<dbReference type="OrthoDB" id="1470350at2759"/>
<dbReference type="PRINTS" id="PR00385">
    <property type="entry name" value="P450"/>
</dbReference>
<gene>
    <name evidence="11" type="ORF">BDV40DRAFT_295250</name>
</gene>
<sequence>MGIIIQLASYVALGLNGTKLACVLLLVLACFLAFSIVHHHKSPLQLPPGPYPLPVIGNIHQVPILQPWKVYGNWNGKYGPVVNLKYGSLRVIILGSNQIVSDLLEKRGSIYSSRPRAIFANEHMSKNLNAGLLPYGGRWRIQRQLHNALLNPRMVQMWLGLLDSESRQLLNNLLHTSDFCREIHRYSISSFFALAYGRQLRHSNEYEIRELLELSRSKLHATNDIRNLIVDAFPCLERLPPILAPWKRQGSRLYKRTDTLFRKFAAEATSTESWNMVKEASTIATTQSLSEVELVHGIGNLMEVAHDTTSAVLEVAIMACVLHPTSVSCLQNELDGVVGPNRLPGFDDIPNLRYLQAFTNEVLRWRPILPCGIPRENTADDTYMGYYIPKGWMILPNHWALSMDNEVFHNPDEFKPERWLEDPSLPLCAFGFGRRECPGRNLARHSLMIAISRLVWSYNFSHAYENGRRVEIDPSQMASATLSSPAPFKARISVRSNDHLMVIKSSMPDFTSLDQLAVGDR</sequence>
<evidence type="ECO:0000256" key="6">
    <source>
        <dbReference type="ARBA" id="ARBA00023004"/>
    </source>
</evidence>
<evidence type="ECO:0000256" key="10">
    <source>
        <dbReference type="SAM" id="Phobius"/>
    </source>
</evidence>
<dbReference type="Gene3D" id="1.10.630.10">
    <property type="entry name" value="Cytochrome P450"/>
    <property type="match status" value="1"/>
</dbReference>
<evidence type="ECO:0000256" key="7">
    <source>
        <dbReference type="ARBA" id="ARBA00023033"/>
    </source>
</evidence>
<reference evidence="11 12" key="1">
    <citation type="submission" date="2019-04" db="EMBL/GenBank/DDBJ databases">
        <title>Friends and foes A comparative genomics study of 23 Aspergillus species from section Flavi.</title>
        <authorList>
            <consortium name="DOE Joint Genome Institute"/>
            <person name="Kjaerbolling I."/>
            <person name="Vesth T."/>
            <person name="Frisvad J.C."/>
            <person name="Nybo J.L."/>
            <person name="Theobald S."/>
            <person name="Kildgaard S."/>
            <person name="Isbrandt T."/>
            <person name="Kuo A."/>
            <person name="Sato A."/>
            <person name="Lyhne E.K."/>
            <person name="Kogle M.E."/>
            <person name="Wiebenga A."/>
            <person name="Kun R.S."/>
            <person name="Lubbers R.J."/>
            <person name="Makela M.R."/>
            <person name="Barry K."/>
            <person name="Chovatia M."/>
            <person name="Clum A."/>
            <person name="Daum C."/>
            <person name="Haridas S."/>
            <person name="He G."/>
            <person name="LaButti K."/>
            <person name="Lipzen A."/>
            <person name="Mondo S."/>
            <person name="Riley R."/>
            <person name="Salamov A."/>
            <person name="Simmons B.A."/>
            <person name="Magnuson J.K."/>
            <person name="Henrissat B."/>
            <person name="Mortensen U.H."/>
            <person name="Larsen T.O."/>
            <person name="Devries R.P."/>
            <person name="Grigoriev I.V."/>
            <person name="Machida M."/>
            <person name="Baker S.E."/>
            <person name="Andersen M.R."/>
        </authorList>
    </citation>
    <scope>NUCLEOTIDE SEQUENCE [LARGE SCALE GENOMIC DNA]</scope>
    <source>
        <strain evidence="11 12">CBS 117626</strain>
    </source>
</reference>
<evidence type="ECO:0000313" key="11">
    <source>
        <dbReference type="EMBL" id="KAE8167626.1"/>
    </source>
</evidence>
<dbReference type="PANTHER" id="PTHR46300:SF1">
    <property type="entry name" value="P450, PUTATIVE (EUROFUNG)-RELATED"/>
    <property type="match status" value="1"/>
</dbReference>
<accession>A0A5N6V9C4</accession>
<dbReference type="InterPro" id="IPR001128">
    <property type="entry name" value="Cyt_P450"/>
</dbReference>
<evidence type="ECO:0000256" key="9">
    <source>
        <dbReference type="RuleBase" id="RU000461"/>
    </source>
</evidence>
<dbReference type="PROSITE" id="PS00086">
    <property type="entry name" value="CYTOCHROME_P450"/>
    <property type="match status" value="1"/>
</dbReference>
<evidence type="ECO:0000256" key="5">
    <source>
        <dbReference type="ARBA" id="ARBA00023002"/>
    </source>
</evidence>
<keyword evidence="12" id="KW-1185">Reference proteome</keyword>
<comment type="similarity">
    <text evidence="2 9">Belongs to the cytochrome P450 family.</text>
</comment>
<keyword evidence="10" id="KW-0472">Membrane</keyword>
<feature type="binding site" description="axial binding residue" evidence="8">
    <location>
        <position position="437"/>
    </location>
    <ligand>
        <name>heme</name>
        <dbReference type="ChEBI" id="CHEBI:30413"/>
    </ligand>
    <ligandPart>
        <name>Fe</name>
        <dbReference type="ChEBI" id="CHEBI:18248"/>
    </ligandPart>
</feature>
<evidence type="ECO:0000256" key="1">
    <source>
        <dbReference type="ARBA" id="ARBA00001971"/>
    </source>
</evidence>
<dbReference type="InterPro" id="IPR002401">
    <property type="entry name" value="Cyt_P450_E_grp-I"/>
</dbReference>
<dbReference type="PRINTS" id="PR00463">
    <property type="entry name" value="EP450I"/>
</dbReference>
<keyword evidence="6 8" id="KW-0408">Iron</keyword>
<dbReference type="SUPFAM" id="SSF48264">
    <property type="entry name" value="Cytochrome P450"/>
    <property type="match status" value="1"/>
</dbReference>
<dbReference type="Proteomes" id="UP000326950">
    <property type="component" value="Unassembled WGS sequence"/>
</dbReference>
<comment type="cofactor">
    <cofactor evidence="1 8">
        <name>heme</name>
        <dbReference type="ChEBI" id="CHEBI:30413"/>
    </cofactor>
</comment>
<keyword evidence="10" id="KW-0812">Transmembrane</keyword>
<dbReference type="InterPro" id="IPR017972">
    <property type="entry name" value="Cyt_P450_CS"/>
</dbReference>
<dbReference type="InterPro" id="IPR036396">
    <property type="entry name" value="Cyt_P450_sf"/>
</dbReference>
<dbReference type="InterPro" id="IPR050364">
    <property type="entry name" value="Cytochrome_P450_fung"/>
</dbReference>
<keyword evidence="3 8" id="KW-0349">Heme</keyword>
<keyword evidence="7 9" id="KW-0503">Monooxygenase</keyword>
<evidence type="ECO:0000256" key="2">
    <source>
        <dbReference type="ARBA" id="ARBA00010617"/>
    </source>
</evidence>
<dbReference type="EMBL" id="ML738588">
    <property type="protein sequence ID" value="KAE8167626.1"/>
    <property type="molecule type" value="Genomic_DNA"/>
</dbReference>
<dbReference type="AlphaFoldDB" id="A0A5N6V9C4"/>
<dbReference type="GO" id="GO:0005506">
    <property type="term" value="F:iron ion binding"/>
    <property type="evidence" value="ECO:0007669"/>
    <property type="project" value="InterPro"/>
</dbReference>
<dbReference type="Pfam" id="PF00067">
    <property type="entry name" value="p450"/>
    <property type="match status" value="1"/>
</dbReference>
<protein>
    <submittedName>
        <fullName evidence="11">Cytochrome P450</fullName>
    </submittedName>
</protein>
<dbReference type="GO" id="GO:0016705">
    <property type="term" value="F:oxidoreductase activity, acting on paired donors, with incorporation or reduction of molecular oxygen"/>
    <property type="evidence" value="ECO:0007669"/>
    <property type="project" value="InterPro"/>
</dbReference>
<dbReference type="GO" id="GO:0004497">
    <property type="term" value="F:monooxygenase activity"/>
    <property type="evidence" value="ECO:0007669"/>
    <property type="project" value="UniProtKB-KW"/>
</dbReference>